<dbReference type="EMBL" id="BK016182">
    <property type="protein sequence ID" value="DAG00606.1"/>
    <property type="molecule type" value="Genomic_DNA"/>
</dbReference>
<reference evidence="1" key="1">
    <citation type="journal article" date="2021" name="Proc. Natl. Acad. Sci. U.S.A.">
        <title>A Catalog of Tens of Thousands of Viruses from Human Metagenomes Reveals Hidden Associations with Chronic Diseases.</title>
        <authorList>
            <person name="Tisza M.J."/>
            <person name="Buck C.B."/>
        </authorList>
    </citation>
    <scope>NUCLEOTIDE SEQUENCE</scope>
    <source>
        <strain evidence="1">CtJ2i1</strain>
    </source>
</reference>
<sequence>MFVINLHDGVSGLYKTYLIDENDDLNIKLSKFEKHIKEDLLALYENDFLEFRIEVIDTKTKDIRNIIWRSKKGFLEACSIEKYVRHLINRETYQIWITDYANDESICKFAD</sequence>
<name>A0A8S5V1K2_9CAUD</name>
<organism evidence="1">
    <name type="scientific">Myoviridae sp. ctJ2i1</name>
    <dbReference type="NCBI Taxonomy" id="2825079"/>
    <lineage>
        <taxon>Viruses</taxon>
        <taxon>Duplodnaviria</taxon>
        <taxon>Heunggongvirae</taxon>
        <taxon>Uroviricota</taxon>
        <taxon>Caudoviricetes</taxon>
    </lineage>
</organism>
<accession>A0A8S5V1K2</accession>
<evidence type="ECO:0000313" key="1">
    <source>
        <dbReference type="EMBL" id="DAG00606.1"/>
    </source>
</evidence>
<protein>
    <submittedName>
        <fullName evidence="1">Uncharacterized protein</fullName>
    </submittedName>
</protein>
<proteinExistence type="predicted"/>